<name>A0AA47MB47_MERPO</name>
<organism evidence="3 4">
    <name type="scientific">Merluccius polli</name>
    <name type="common">Benguela hake</name>
    <name type="synonym">Merluccius cadenati</name>
    <dbReference type="NCBI Taxonomy" id="89951"/>
    <lineage>
        <taxon>Eukaryota</taxon>
        <taxon>Metazoa</taxon>
        <taxon>Chordata</taxon>
        <taxon>Craniata</taxon>
        <taxon>Vertebrata</taxon>
        <taxon>Euteleostomi</taxon>
        <taxon>Actinopterygii</taxon>
        <taxon>Neopterygii</taxon>
        <taxon>Teleostei</taxon>
        <taxon>Neoteleostei</taxon>
        <taxon>Acanthomorphata</taxon>
        <taxon>Zeiogadaria</taxon>
        <taxon>Gadariae</taxon>
        <taxon>Gadiformes</taxon>
        <taxon>Gadoidei</taxon>
        <taxon>Merlucciidae</taxon>
        <taxon>Merluccius</taxon>
    </lineage>
</organism>
<keyword evidence="4" id="KW-1185">Reference proteome</keyword>
<protein>
    <recommendedName>
        <fullName evidence="2">Endonuclease/exonuclease/phosphatase domain-containing protein</fullName>
    </recommendedName>
</protein>
<dbReference type="Gene3D" id="3.60.10.10">
    <property type="entry name" value="Endonuclease/exonuclease/phosphatase"/>
    <property type="match status" value="1"/>
</dbReference>
<comment type="caution">
    <text evidence="3">The sequence shown here is derived from an EMBL/GenBank/DDBJ whole genome shotgun (WGS) entry which is preliminary data.</text>
</comment>
<dbReference type="Proteomes" id="UP001174136">
    <property type="component" value="Unassembled WGS sequence"/>
</dbReference>
<evidence type="ECO:0000259" key="2">
    <source>
        <dbReference type="Pfam" id="PF03372"/>
    </source>
</evidence>
<dbReference type="GO" id="GO:0003824">
    <property type="term" value="F:catalytic activity"/>
    <property type="evidence" value="ECO:0007669"/>
    <property type="project" value="InterPro"/>
</dbReference>
<gene>
    <name evidence="3" type="ORF">N1851_026795</name>
</gene>
<dbReference type="SUPFAM" id="SSF56219">
    <property type="entry name" value="DNase I-like"/>
    <property type="match status" value="1"/>
</dbReference>
<reference evidence="3" key="1">
    <citation type="journal article" date="2023" name="Front. Mar. Sci.">
        <title>A new Merluccius polli reference genome to investigate the effects of global change in West African waters.</title>
        <authorList>
            <person name="Mateo J.L."/>
            <person name="Blanco-Fernandez C."/>
            <person name="Garcia-Vazquez E."/>
            <person name="Machado-Schiaffino G."/>
        </authorList>
    </citation>
    <scope>NUCLEOTIDE SEQUENCE</scope>
    <source>
        <strain evidence="3">C29</strain>
        <tissue evidence="3">Fin</tissue>
    </source>
</reference>
<dbReference type="InterPro" id="IPR005135">
    <property type="entry name" value="Endo/exonuclease/phosphatase"/>
</dbReference>
<evidence type="ECO:0000313" key="4">
    <source>
        <dbReference type="Proteomes" id="UP001174136"/>
    </source>
</evidence>
<feature type="compositionally biased region" description="Basic residues" evidence="1">
    <location>
        <begin position="73"/>
        <end position="92"/>
    </location>
</feature>
<feature type="compositionally biased region" description="Low complexity" evidence="1">
    <location>
        <begin position="62"/>
        <end position="72"/>
    </location>
</feature>
<feature type="domain" description="Endonuclease/exonuclease/phosphatase" evidence="2">
    <location>
        <begin position="112"/>
        <end position="317"/>
    </location>
</feature>
<evidence type="ECO:0000313" key="3">
    <source>
        <dbReference type="EMBL" id="KAK0137023.1"/>
    </source>
</evidence>
<evidence type="ECO:0000256" key="1">
    <source>
        <dbReference type="SAM" id="MobiDB-lite"/>
    </source>
</evidence>
<sequence>MQLYFNKCLSESLSCSSRLSASDYKYSQQALLDIRKSKDYCALDTTTESFIKELGLLRQPAATPTATMTAAPTKRRRKRCARKQKRGKRGGIRARLAASPSRPAIPSIILANVRSLDNKMDHIRLLRSANRTVSNCCVLVFTETWLNDNIPDSAVQLEQLTCYRADRAHGNGCKQRGGGVCVYIRDAWCQDAMVVCRHCSPLAKFMIIKCRPFYLPREFTAVLLIAAYIPPTSSSSDRNAALNELYQAISEQQTAHPDGFAIVAGDFNHANLKTVLPKLYQHVNFPTREKNTLDLVYTSLKGAYKASPLPHIGLSDHLTVMLMPA</sequence>
<dbReference type="EMBL" id="JAOPHQ010005048">
    <property type="protein sequence ID" value="KAK0137023.1"/>
    <property type="molecule type" value="Genomic_DNA"/>
</dbReference>
<proteinExistence type="predicted"/>
<dbReference type="InterPro" id="IPR036691">
    <property type="entry name" value="Endo/exonu/phosph_ase_sf"/>
</dbReference>
<dbReference type="AlphaFoldDB" id="A0AA47MB47"/>
<accession>A0AA47MB47</accession>
<dbReference type="Pfam" id="PF03372">
    <property type="entry name" value="Exo_endo_phos"/>
    <property type="match status" value="1"/>
</dbReference>
<dbReference type="PANTHER" id="PTHR47510:SF3">
    <property type="entry name" value="ENDO_EXONUCLEASE_PHOSPHATASE DOMAIN-CONTAINING PROTEIN"/>
    <property type="match status" value="1"/>
</dbReference>
<feature type="region of interest" description="Disordered" evidence="1">
    <location>
        <begin position="62"/>
        <end position="94"/>
    </location>
</feature>
<dbReference type="PANTHER" id="PTHR47510">
    <property type="entry name" value="REVERSE TRANSCRIPTASE DOMAIN-CONTAINING PROTEIN"/>
    <property type="match status" value="1"/>
</dbReference>